<dbReference type="Proteomes" id="UP000248330">
    <property type="component" value="Unassembled WGS sequence"/>
</dbReference>
<gene>
    <name evidence="4" type="ORF">C8D93_10796</name>
</gene>
<dbReference type="RefSeq" id="WP_110265658.1">
    <property type="nucleotide sequence ID" value="NZ_CAKZQT010000033.1"/>
</dbReference>
<feature type="domain" description="EAL" evidence="2">
    <location>
        <begin position="429"/>
        <end position="681"/>
    </location>
</feature>
<dbReference type="Gene3D" id="3.30.70.270">
    <property type="match status" value="1"/>
</dbReference>
<dbReference type="PANTHER" id="PTHR33121:SF70">
    <property type="entry name" value="SIGNALING PROTEIN YKOW"/>
    <property type="match status" value="1"/>
</dbReference>
<organism evidence="4 5">
    <name type="scientific">Sinimarinibacterium flocculans</name>
    <dbReference type="NCBI Taxonomy" id="985250"/>
    <lineage>
        <taxon>Bacteria</taxon>
        <taxon>Pseudomonadati</taxon>
        <taxon>Pseudomonadota</taxon>
        <taxon>Gammaproteobacteria</taxon>
        <taxon>Nevskiales</taxon>
        <taxon>Nevskiaceae</taxon>
        <taxon>Sinimarinibacterium</taxon>
    </lineage>
</organism>
<dbReference type="InterPro" id="IPR001633">
    <property type="entry name" value="EAL_dom"/>
</dbReference>
<keyword evidence="1" id="KW-0812">Transmembrane</keyword>
<dbReference type="EMBL" id="QICN01000007">
    <property type="protein sequence ID" value="PXV66532.1"/>
    <property type="molecule type" value="Genomic_DNA"/>
</dbReference>
<dbReference type="OrthoDB" id="9804951at2"/>
<feature type="transmembrane region" description="Helical" evidence="1">
    <location>
        <begin position="6"/>
        <end position="26"/>
    </location>
</feature>
<evidence type="ECO:0000259" key="3">
    <source>
        <dbReference type="PROSITE" id="PS50885"/>
    </source>
</evidence>
<evidence type="ECO:0000313" key="4">
    <source>
        <dbReference type="EMBL" id="PXV66532.1"/>
    </source>
</evidence>
<dbReference type="SUPFAM" id="SSF55073">
    <property type="entry name" value="Nucleotide cyclase"/>
    <property type="match status" value="1"/>
</dbReference>
<protein>
    <submittedName>
        <fullName evidence="4">EAL domain-containing protein (Putative c-di-GMP-specific phosphodiesterase class I)</fullName>
    </submittedName>
</protein>
<dbReference type="PROSITE" id="PS50885">
    <property type="entry name" value="HAMP"/>
    <property type="match status" value="1"/>
</dbReference>
<dbReference type="Gene3D" id="6.10.340.10">
    <property type="match status" value="1"/>
</dbReference>
<dbReference type="SMART" id="SM00267">
    <property type="entry name" value="GGDEF"/>
    <property type="match status" value="1"/>
</dbReference>
<dbReference type="InterPro" id="IPR035919">
    <property type="entry name" value="EAL_sf"/>
</dbReference>
<dbReference type="SMART" id="SM00052">
    <property type="entry name" value="EAL"/>
    <property type="match status" value="1"/>
</dbReference>
<evidence type="ECO:0000256" key="1">
    <source>
        <dbReference type="SAM" id="Phobius"/>
    </source>
</evidence>
<keyword evidence="5" id="KW-1185">Reference proteome</keyword>
<proteinExistence type="predicted"/>
<dbReference type="InterPro" id="IPR003660">
    <property type="entry name" value="HAMP_dom"/>
</dbReference>
<dbReference type="SUPFAM" id="SSF141868">
    <property type="entry name" value="EAL domain-like"/>
    <property type="match status" value="1"/>
</dbReference>
<dbReference type="Pfam" id="PF00563">
    <property type="entry name" value="EAL"/>
    <property type="match status" value="1"/>
</dbReference>
<dbReference type="CDD" id="cd01948">
    <property type="entry name" value="EAL"/>
    <property type="match status" value="1"/>
</dbReference>
<dbReference type="GO" id="GO:0007165">
    <property type="term" value="P:signal transduction"/>
    <property type="evidence" value="ECO:0007669"/>
    <property type="project" value="InterPro"/>
</dbReference>
<dbReference type="PANTHER" id="PTHR33121">
    <property type="entry name" value="CYCLIC DI-GMP PHOSPHODIESTERASE PDEF"/>
    <property type="match status" value="1"/>
</dbReference>
<dbReference type="InterPro" id="IPR029787">
    <property type="entry name" value="Nucleotide_cyclase"/>
</dbReference>
<dbReference type="Pfam" id="PF00990">
    <property type="entry name" value="GGDEF"/>
    <property type="match status" value="1"/>
</dbReference>
<accession>A0A318E5I7</accession>
<reference evidence="4 5" key="1">
    <citation type="submission" date="2018-04" db="EMBL/GenBank/DDBJ databases">
        <title>Genomic Encyclopedia of Type Strains, Phase IV (KMG-IV): sequencing the most valuable type-strain genomes for metagenomic binning, comparative biology and taxonomic classification.</title>
        <authorList>
            <person name="Goeker M."/>
        </authorList>
    </citation>
    <scope>NUCLEOTIDE SEQUENCE [LARGE SCALE GENOMIC DNA]</scope>
    <source>
        <strain evidence="4 5">DSM 104150</strain>
    </source>
</reference>
<dbReference type="InterPro" id="IPR043128">
    <property type="entry name" value="Rev_trsase/Diguanyl_cyclase"/>
</dbReference>
<dbReference type="PROSITE" id="PS50883">
    <property type="entry name" value="EAL"/>
    <property type="match status" value="1"/>
</dbReference>
<dbReference type="GO" id="GO:0071111">
    <property type="term" value="F:cyclic-guanylate-specific phosphodiesterase activity"/>
    <property type="evidence" value="ECO:0007669"/>
    <property type="project" value="InterPro"/>
</dbReference>
<evidence type="ECO:0000313" key="5">
    <source>
        <dbReference type="Proteomes" id="UP000248330"/>
    </source>
</evidence>
<sequence>MTVRTKFIAVIVLVNLAIVVAGMLILPSLGSDRSVEPELRGRANRIAMTVVMDNALVEVHAQAERARRLAIEGGDPSATLLRLEQELDGVRGQLRFFTDADGEAIANLRRDLDDAALNVRALLLQGPLTPESAEQLVGLTFALQYRASRTLAALVDENNNGALAAALDGFARLRGQIGIALASVGGALLLTLGLSVWAYRRLIRPLGAVTGSLNAVLTGHQPSRMLQETGDEFGDIVRAIHKLQAQAEHIRRIAYEDPGTGIANRNSLDAELREVRRLRPIDGTHGLILIGIETYDTLRSGFGFRIAEAVMRAAAQRLYALDPMPVSVFRIEPQVLGVLVDRGIAEAVTRADLKRITAEAFSRLGTPLEVEGQRFILSLAAGAAIYPDDARDAEEYVNVSLEAMRHAQTQEPGSLHFGERGHTHRLRKHLALAEQIRLGLREGQFVPFFQPVIDAARGKVVGAEMLVRWRQPDGRVVLPGEFMLIAESSEVIREMTRNVLVQACRAVRGWSERGFNLTVSFNLSAKLLSPHILHICREALTEAGLDPSHLIAEITETALIGNLDQCAEILDALRDSGVRLCLDDFGTGYSSLSHLYRFRIDRIKIDPIVVRAAAQNTRAAEIIRSMSELAARLGISLVVEGVETEEDARRLRDLGCSVQQGFLYTRAIPEDQFVEWARTFEARAAAA</sequence>
<feature type="domain" description="HAMP" evidence="3">
    <location>
        <begin position="200"/>
        <end position="252"/>
    </location>
</feature>
<dbReference type="AlphaFoldDB" id="A0A318E5I7"/>
<evidence type="ECO:0000259" key="2">
    <source>
        <dbReference type="PROSITE" id="PS50883"/>
    </source>
</evidence>
<comment type="caution">
    <text evidence="4">The sequence shown here is derived from an EMBL/GenBank/DDBJ whole genome shotgun (WGS) entry which is preliminary data.</text>
</comment>
<dbReference type="InterPro" id="IPR050706">
    <property type="entry name" value="Cyclic-di-GMP_PDE-like"/>
</dbReference>
<dbReference type="Gene3D" id="3.20.20.450">
    <property type="entry name" value="EAL domain"/>
    <property type="match status" value="1"/>
</dbReference>
<dbReference type="GO" id="GO:0016020">
    <property type="term" value="C:membrane"/>
    <property type="evidence" value="ECO:0007669"/>
    <property type="project" value="InterPro"/>
</dbReference>
<keyword evidence="1" id="KW-1133">Transmembrane helix</keyword>
<name>A0A318E5I7_9GAMM</name>
<keyword evidence="1" id="KW-0472">Membrane</keyword>
<dbReference type="InterPro" id="IPR000160">
    <property type="entry name" value="GGDEF_dom"/>
</dbReference>